<keyword evidence="2" id="KW-1185">Reference proteome</keyword>
<reference evidence="1" key="1">
    <citation type="submission" date="2021-06" db="EMBL/GenBank/DDBJ databases">
        <authorList>
            <person name="Kallberg Y."/>
            <person name="Tangrot J."/>
            <person name="Rosling A."/>
        </authorList>
    </citation>
    <scope>NUCLEOTIDE SEQUENCE</scope>
    <source>
        <strain evidence="1">FL130A</strain>
    </source>
</reference>
<dbReference type="Proteomes" id="UP000789508">
    <property type="component" value="Unassembled WGS sequence"/>
</dbReference>
<evidence type="ECO:0000313" key="2">
    <source>
        <dbReference type="Proteomes" id="UP000789508"/>
    </source>
</evidence>
<comment type="caution">
    <text evidence="1">The sequence shown here is derived from an EMBL/GenBank/DDBJ whole genome shotgun (WGS) entry which is preliminary data.</text>
</comment>
<sequence length="62" mass="6960">MELNLINSCNGLIYVDNPTTKERYAAVAKEAREELRKKLLAYLISDCGIYLPVNLAELSESV</sequence>
<feature type="non-terminal residue" evidence="1">
    <location>
        <position position="62"/>
    </location>
</feature>
<dbReference type="EMBL" id="CAJVPS010000492">
    <property type="protein sequence ID" value="CAG8490219.1"/>
    <property type="molecule type" value="Genomic_DNA"/>
</dbReference>
<gene>
    <name evidence="1" type="ORF">ALEPTO_LOCUS2943</name>
</gene>
<accession>A0A9N8ZCA9</accession>
<dbReference type="AlphaFoldDB" id="A0A9N8ZCA9"/>
<organism evidence="1 2">
    <name type="scientific">Ambispora leptoticha</name>
    <dbReference type="NCBI Taxonomy" id="144679"/>
    <lineage>
        <taxon>Eukaryota</taxon>
        <taxon>Fungi</taxon>
        <taxon>Fungi incertae sedis</taxon>
        <taxon>Mucoromycota</taxon>
        <taxon>Glomeromycotina</taxon>
        <taxon>Glomeromycetes</taxon>
        <taxon>Archaeosporales</taxon>
        <taxon>Ambisporaceae</taxon>
        <taxon>Ambispora</taxon>
    </lineage>
</organism>
<proteinExistence type="predicted"/>
<evidence type="ECO:0000313" key="1">
    <source>
        <dbReference type="EMBL" id="CAG8490219.1"/>
    </source>
</evidence>
<protein>
    <submittedName>
        <fullName evidence="1">5828_t:CDS:1</fullName>
    </submittedName>
</protein>
<name>A0A9N8ZCA9_9GLOM</name>